<evidence type="ECO:0000313" key="1">
    <source>
        <dbReference type="EMBL" id="JAH82485.1"/>
    </source>
</evidence>
<accession>A0A0E9VYT6</accession>
<dbReference type="EMBL" id="GBXM01026092">
    <property type="protein sequence ID" value="JAH82485.1"/>
    <property type="molecule type" value="Transcribed_RNA"/>
</dbReference>
<reference evidence="1" key="1">
    <citation type="submission" date="2014-11" db="EMBL/GenBank/DDBJ databases">
        <authorList>
            <person name="Amaro Gonzalez C."/>
        </authorList>
    </citation>
    <scope>NUCLEOTIDE SEQUENCE</scope>
</reference>
<name>A0A0E9VYT6_ANGAN</name>
<dbReference type="AlphaFoldDB" id="A0A0E9VYT6"/>
<sequence length="55" mass="6498">MSLKKKQYISTIINILITKMQSARKAQAWKLWALGENSYSKNQKPTKTKNQKDWQ</sequence>
<organism evidence="1">
    <name type="scientific">Anguilla anguilla</name>
    <name type="common">European freshwater eel</name>
    <name type="synonym">Muraena anguilla</name>
    <dbReference type="NCBI Taxonomy" id="7936"/>
    <lineage>
        <taxon>Eukaryota</taxon>
        <taxon>Metazoa</taxon>
        <taxon>Chordata</taxon>
        <taxon>Craniata</taxon>
        <taxon>Vertebrata</taxon>
        <taxon>Euteleostomi</taxon>
        <taxon>Actinopterygii</taxon>
        <taxon>Neopterygii</taxon>
        <taxon>Teleostei</taxon>
        <taxon>Anguilliformes</taxon>
        <taxon>Anguillidae</taxon>
        <taxon>Anguilla</taxon>
    </lineage>
</organism>
<protein>
    <submittedName>
        <fullName evidence="1">Uncharacterized protein</fullName>
    </submittedName>
</protein>
<reference evidence="1" key="2">
    <citation type="journal article" date="2015" name="Fish Shellfish Immunol.">
        <title>Early steps in the European eel (Anguilla anguilla)-Vibrio vulnificus interaction in the gills: Role of the RtxA13 toxin.</title>
        <authorList>
            <person name="Callol A."/>
            <person name="Pajuelo D."/>
            <person name="Ebbesson L."/>
            <person name="Teles M."/>
            <person name="MacKenzie S."/>
            <person name="Amaro C."/>
        </authorList>
    </citation>
    <scope>NUCLEOTIDE SEQUENCE</scope>
</reference>
<proteinExistence type="predicted"/>